<sequence length="216" mass="24541">MLGIFFVVYLLVIVALYPLHASGLVLFNGPFGFISGLVMVIQESYQIVNFLIRAFILPRPLKAVFEVTFREKSPYVGDSSDLLMVGYTGDTLLRKIQRITLKNLWLPIWIGSTIFLFLLNFIPVAGVFLVILLKSPTRGYNSLKAYYEMKGLNPAQVDYMISLQKGDLLTFGFVCTCLETVPFLSLLFVFTNETAAALWAAEIELKFERRRTEKEE</sequence>
<dbReference type="EMBL" id="HG793125">
    <property type="protein sequence ID" value="CDK24114.1"/>
    <property type="molecule type" value="Genomic_DNA"/>
</dbReference>
<accession>W6MF18</accession>
<reference evidence="2" key="2">
    <citation type="submission" date="2014-02" db="EMBL/GenBank/DDBJ databases">
        <title>Complete DNA sequence of /Kuraishia capsulata/ illustrates novel genomic features among budding yeasts (/Saccharomycotina/).</title>
        <authorList>
            <person name="Morales L."/>
            <person name="Noel B."/>
            <person name="Porcel B."/>
            <person name="Marcet-Houben M."/>
            <person name="Hullo M-F."/>
            <person name="Sacerdot C."/>
            <person name="Tekaia F."/>
            <person name="Leh-Louis V."/>
            <person name="Despons L."/>
            <person name="Khanna V."/>
            <person name="Aury J-M."/>
            <person name="Barbe V."/>
            <person name="Couloux A."/>
            <person name="Labadie K."/>
            <person name="Pelletier E."/>
            <person name="Souciet J-L."/>
            <person name="Boekhout T."/>
            <person name="Gabaldon T."/>
            <person name="Wincker P."/>
            <person name="Dujon B."/>
        </authorList>
    </citation>
    <scope>NUCLEOTIDE SEQUENCE</scope>
    <source>
        <strain evidence="2">CBS 1993</strain>
    </source>
</reference>
<name>W6MF18_9ASCO</name>
<evidence type="ECO:0000313" key="2">
    <source>
        <dbReference type="EMBL" id="CDK24114.1"/>
    </source>
</evidence>
<dbReference type="GO" id="GO:0005619">
    <property type="term" value="C:ascospore wall"/>
    <property type="evidence" value="ECO:0007669"/>
    <property type="project" value="TreeGrafter"/>
</dbReference>
<proteinExistence type="predicted"/>
<dbReference type="PANTHER" id="PTHR34292:SF2">
    <property type="entry name" value="OUTER SPORE WALL PROTEIN LDS1"/>
    <property type="match status" value="1"/>
</dbReference>
<dbReference type="OrthoDB" id="10012223at2759"/>
<keyword evidence="1" id="KW-0472">Membrane</keyword>
<protein>
    <submittedName>
        <fullName evidence="2">Uncharacterized protein</fullName>
    </submittedName>
</protein>
<dbReference type="RefSeq" id="XP_022456132.1">
    <property type="nucleotide sequence ID" value="XM_022604578.1"/>
</dbReference>
<dbReference type="GO" id="GO:0005628">
    <property type="term" value="C:prospore membrane"/>
    <property type="evidence" value="ECO:0007669"/>
    <property type="project" value="TreeGrafter"/>
</dbReference>
<feature type="transmembrane region" description="Helical" evidence="1">
    <location>
        <begin position="168"/>
        <end position="190"/>
    </location>
</feature>
<dbReference type="HOGENOM" id="CLU_062645_3_0_1"/>
<dbReference type="PANTHER" id="PTHR34292">
    <property type="entry name" value="OUTER SPORE WALL PROTEIN LDS1"/>
    <property type="match status" value="1"/>
</dbReference>
<feature type="transmembrane region" description="Helical" evidence="1">
    <location>
        <begin position="104"/>
        <end position="133"/>
    </location>
</feature>
<keyword evidence="3" id="KW-1185">Reference proteome</keyword>
<organism evidence="2 3">
    <name type="scientific">Kuraishia capsulata CBS 1993</name>
    <dbReference type="NCBI Taxonomy" id="1382522"/>
    <lineage>
        <taxon>Eukaryota</taxon>
        <taxon>Fungi</taxon>
        <taxon>Dikarya</taxon>
        <taxon>Ascomycota</taxon>
        <taxon>Saccharomycotina</taxon>
        <taxon>Pichiomycetes</taxon>
        <taxon>Pichiales</taxon>
        <taxon>Pichiaceae</taxon>
        <taxon>Kuraishia</taxon>
    </lineage>
</organism>
<dbReference type="AlphaFoldDB" id="W6MF18"/>
<evidence type="ECO:0000313" key="3">
    <source>
        <dbReference type="Proteomes" id="UP000019384"/>
    </source>
</evidence>
<gene>
    <name evidence="2" type="ORF">KUCA_T00000074001</name>
</gene>
<dbReference type="InterPro" id="IPR052786">
    <property type="entry name" value="Spore_wall_assembly"/>
</dbReference>
<keyword evidence="1" id="KW-1133">Transmembrane helix</keyword>
<dbReference type="GO" id="GO:0005811">
    <property type="term" value="C:lipid droplet"/>
    <property type="evidence" value="ECO:0007669"/>
    <property type="project" value="TreeGrafter"/>
</dbReference>
<dbReference type="Proteomes" id="UP000019384">
    <property type="component" value="Unassembled WGS sequence"/>
</dbReference>
<keyword evidence="1" id="KW-0812">Transmembrane</keyword>
<evidence type="ECO:0000256" key="1">
    <source>
        <dbReference type="SAM" id="Phobius"/>
    </source>
</evidence>
<reference evidence="2" key="1">
    <citation type="submission" date="2013-12" db="EMBL/GenBank/DDBJ databases">
        <authorList>
            <person name="Genoscope - CEA"/>
        </authorList>
    </citation>
    <scope>NUCLEOTIDE SEQUENCE</scope>
    <source>
        <strain evidence="2">CBS 1993</strain>
    </source>
</reference>
<feature type="transmembrane region" description="Helical" evidence="1">
    <location>
        <begin position="31"/>
        <end position="52"/>
    </location>
</feature>
<dbReference type="GeneID" id="34517520"/>